<accession>A0ABP8TCM3</accession>
<feature type="region of interest" description="Disordered" evidence="3">
    <location>
        <begin position="310"/>
        <end position="331"/>
    </location>
</feature>
<dbReference type="Pfam" id="PF02678">
    <property type="entry name" value="Pirin"/>
    <property type="match status" value="1"/>
</dbReference>
<dbReference type="PIRSF" id="PIRSF006232">
    <property type="entry name" value="Pirin"/>
    <property type="match status" value="1"/>
</dbReference>
<dbReference type="EMBL" id="BAABHJ010000002">
    <property type="protein sequence ID" value="GAA4602664.1"/>
    <property type="molecule type" value="Genomic_DNA"/>
</dbReference>
<gene>
    <name evidence="6" type="ORF">GCM10023195_08420</name>
</gene>
<sequence length="331" mass="35284">MSTTDATPAVLGCGSLAEAGAPPEEPRVQVLTARDVPLGGPRAMTVRRTLPQRARTLIGAWCFADHYGPDDVADSGGMDVAPHPHTGLQTVSWLFSGEIEHRDSMGNHTLVRPGELNLMTGGHGISHSEVSTARTTILHGVQLWVALPEEHRRTSRDFQHYVPAVISLDGGEARVFLGSLAGDTSPVRTFTPLLGAELTIAPHVTVTLTVDARLEHGLLIDSGDVRAAGTPLRPAELGYLGTGAGTLTLANEADTAARMLLLGGPPFDEQIVMWWNFIGRSHEEIAEAREAWQNGSDRFGAVEGYAGNRLPAPALPKATMRPRGNPSEGTR</sequence>
<evidence type="ECO:0000313" key="6">
    <source>
        <dbReference type="EMBL" id="GAA4602664.1"/>
    </source>
</evidence>
<dbReference type="Gene3D" id="2.60.120.10">
    <property type="entry name" value="Jelly Rolls"/>
    <property type="match status" value="2"/>
</dbReference>
<feature type="domain" description="Pirin C-terminal" evidence="5">
    <location>
        <begin position="197"/>
        <end position="295"/>
    </location>
</feature>
<protein>
    <submittedName>
        <fullName evidence="6">Pirin family protein</fullName>
    </submittedName>
</protein>
<organism evidence="6 7">
    <name type="scientific">Actinoallomurus liliacearum</name>
    <dbReference type="NCBI Taxonomy" id="1080073"/>
    <lineage>
        <taxon>Bacteria</taxon>
        <taxon>Bacillati</taxon>
        <taxon>Actinomycetota</taxon>
        <taxon>Actinomycetes</taxon>
        <taxon>Streptosporangiales</taxon>
        <taxon>Thermomonosporaceae</taxon>
        <taxon>Actinoallomurus</taxon>
    </lineage>
</organism>
<dbReference type="PANTHER" id="PTHR13903">
    <property type="entry name" value="PIRIN-RELATED"/>
    <property type="match status" value="1"/>
</dbReference>
<dbReference type="CDD" id="cd02909">
    <property type="entry name" value="cupin_pirin_N"/>
    <property type="match status" value="1"/>
</dbReference>
<evidence type="ECO:0000259" key="4">
    <source>
        <dbReference type="Pfam" id="PF02678"/>
    </source>
</evidence>
<dbReference type="InterPro" id="IPR011051">
    <property type="entry name" value="RmlC_Cupin_sf"/>
</dbReference>
<evidence type="ECO:0000313" key="7">
    <source>
        <dbReference type="Proteomes" id="UP001500212"/>
    </source>
</evidence>
<reference evidence="7" key="1">
    <citation type="journal article" date="2019" name="Int. J. Syst. Evol. Microbiol.">
        <title>The Global Catalogue of Microorganisms (GCM) 10K type strain sequencing project: providing services to taxonomists for standard genome sequencing and annotation.</title>
        <authorList>
            <consortium name="The Broad Institute Genomics Platform"/>
            <consortium name="The Broad Institute Genome Sequencing Center for Infectious Disease"/>
            <person name="Wu L."/>
            <person name="Ma J."/>
        </authorList>
    </citation>
    <scope>NUCLEOTIDE SEQUENCE [LARGE SCALE GENOMIC DNA]</scope>
    <source>
        <strain evidence="7">JCM 17938</strain>
    </source>
</reference>
<dbReference type="InterPro" id="IPR012093">
    <property type="entry name" value="Pirin"/>
</dbReference>
<dbReference type="InterPro" id="IPR014710">
    <property type="entry name" value="RmlC-like_jellyroll"/>
</dbReference>
<dbReference type="InterPro" id="IPR008778">
    <property type="entry name" value="Pirin_C_dom"/>
</dbReference>
<dbReference type="InterPro" id="IPR003829">
    <property type="entry name" value="Pirin_N_dom"/>
</dbReference>
<dbReference type="SUPFAM" id="SSF51182">
    <property type="entry name" value="RmlC-like cupins"/>
    <property type="match status" value="1"/>
</dbReference>
<comment type="caution">
    <text evidence="6">The sequence shown here is derived from an EMBL/GenBank/DDBJ whole genome shotgun (WGS) entry which is preliminary data.</text>
</comment>
<dbReference type="PANTHER" id="PTHR13903:SF8">
    <property type="entry name" value="PIRIN"/>
    <property type="match status" value="1"/>
</dbReference>
<proteinExistence type="inferred from homology"/>
<dbReference type="RefSeq" id="WP_345348477.1">
    <property type="nucleotide sequence ID" value="NZ_BAABHJ010000002.1"/>
</dbReference>
<dbReference type="Proteomes" id="UP001500212">
    <property type="component" value="Unassembled WGS sequence"/>
</dbReference>
<feature type="region of interest" description="Disordered" evidence="3">
    <location>
        <begin position="1"/>
        <end position="24"/>
    </location>
</feature>
<dbReference type="Pfam" id="PF05726">
    <property type="entry name" value="Pirin_C"/>
    <property type="match status" value="1"/>
</dbReference>
<comment type="similarity">
    <text evidence="1 2">Belongs to the pirin family.</text>
</comment>
<keyword evidence="7" id="KW-1185">Reference proteome</keyword>
<evidence type="ECO:0000256" key="3">
    <source>
        <dbReference type="SAM" id="MobiDB-lite"/>
    </source>
</evidence>
<evidence type="ECO:0000256" key="1">
    <source>
        <dbReference type="ARBA" id="ARBA00008416"/>
    </source>
</evidence>
<name>A0ABP8TCM3_9ACTN</name>
<feature type="domain" description="Pirin N-terminal" evidence="4">
    <location>
        <begin position="45"/>
        <end position="145"/>
    </location>
</feature>
<evidence type="ECO:0000256" key="2">
    <source>
        <dbReference type="RuleBase" id="RU003457"/>
    </source>
</evidence>
<evidence type="ECO:0000259" key="5">
    <source>
        <dbReference type="Pfam" id="PF05726"/>
    </source>
</evidence>